<dbReference type="InterPro" id="IPR005653">
    <property type="entry name" value="OstA-like_N"/>
</dbReference>
<dbReference type="OrthoDB" id="5599500at2"/>
<evidence type="ECO:0000313" key="6">
    <source>
        <dbReference type="EMBL" id="EAR26705.1"/>
    </source>
</evidence>
<dbReference type="GO" id="GO:0001530">
    <property type="term" value="F:lipopolysaccharide binding"/>
    <property type="evidence" value="ECO:0007669"/>
    <property type="project" value="InterPro"/>
</dbReference>
<keyword evidence="2 4" id="KW-0732">Signal</keyword>
<dbReference type="HOGENOM" id="CLU_095993_2_0_6"/>
<evidence type="ECO:0000256" key="1">
    <source>
        <dbReference type="ARBA" id="ARBA00022448"/>
    </source>
</evidence>
<name>A4CF30_9GAMM</name>
<dbReference type="GO" id="GO:0009279">
    <property type="term" value="C:cell outer membrane"/>
    <property type="evidence" value="ECO:0007669"/>
    <property type="project" value="TreeGrafter"/>
</dbReference>
<reference evidence="6 7" key="1">
    <citation type="submission" date="2006-02" db="EMBL/GenBank/DDBJ databases">
        <authorList>
            <person name="Moran M.A."/>
            <person name="Kjelleberg S."/>
            <person name="Egan S."/>
            <person name="Saunders N."/>
            <person name="Thomas T."/>
            <person name="Ferriera S."/>
            <person name="Johnson J."/>
            <person name="Kravitz S."/>
            <person name="Halpern A."/>
            <person name="Remington K."/>
            <person name="Beeson K."/>
            <person name="Tran B."/>
            <person name="Rogers Y.-H."/>
            <person name="Friedman R."/>
            <person name="Venter J.C."/>
        </authorList>
    </citation>
    <scope>NUCLEOTIDE SEQUENCE [LARGE SCALE GENOMIC DNA]</scope>
    <source>
        <strain evidence="6 7">D2</strain>
    </source>
</reference>
<evidence type="ECO:0000259" key="5">
    <source>
        <dbReference type="Pfam" id="PF03968"/>
    </source>
</evidence>
<evidence type="ECO:0000256" key="2">
    <source>
        <dbReference type="ARBA" id="ARBA00022729"/>
    </source>
</evidence>
<dbReference type="PANTHER" id="PTHR36504">
    <property type="entry name" value="LIPOPOLYSACCHARIDE EXPORT SYSTEM PROTEIN LPTA"/>
    <property type="match status" value="1"/>
</dbReference>
<dbReference type="Proteomes" id="UP000006201">
    <property type="component" value="Unassembled WGS sequence"/>
</dbReference>
<dbReference type="Pfam" id="PF03968">
    <property type="entry name" value="LptD_N"/>
    <property type="match status" value="1"/>
</dbReference>
<evidence type="ECO:0000256" key="3">
    <source>
        <dbReference type="ARBA" id="ARBA00022764"/>
    </source>
</evidence>
<sequence>MTNKPILILALLSMSFFSSANNEKSQVLIDADKQQAELKRNVVIFEKNVEVTHGKRIIKADFLEAYRRAELGENKELLIARGHPARYSETLPDGNVITASADEISYDVASAILTISGNASITQSGQKISAENIIYDINQQLISAEKAENSNQRVRTILTAPEKDKK</sequence>
<keyword evidence="1" id="KW-0813">Transport</keyword>
<accession>A4CF30</accession>
<dbReference type="NCBIfam" id="TIGR03002">
    <property type="entry name" value="outer_YhbN_LptA"/>
    <property type="match status" value="1"/>
</dbReference>
<organism evidence="6 7">
    <name type="scientific">Pseudoalteromonas tunicata D2</name>
    <dbReference type="NCBI Taxonomy" id="87626"/>
    <lineage>
        <taxon>Bacteria</taxon>
        <taxon>Pseudomonadati</taxon>
        <taxon>Pseudomonadota</taxon>
        <taxon>Gammaproteobacteria</taxon>
        <taxon>Alteromonadales</taxon>
        <taxon>Pseudoalteromonadaceae</taxon>
        <taxon>Pseudoalteromonas</taxon>
    </lineage>
</organism>
<evidence type="ECO:0000256" key="4">
    <source>
        <dbReference type="SAM" id="SignalP"/>
    </source>
</evidence>
<evidence type="ECO:0000313" key="7">
    <source>
        <dbReference type="Proteomes" id="UP000006201"/>
    </source>
</evidence>
<protein>
    <recommendedName>
        <fullName evidence="5">Organic solvent tolerance-like N-terminal domain-containing protein</fullName>
    </recommendedName>
</protein>
<dbReference type="PANTHER" id="PTHR36504:SF1">
    <property type="entry name" value="LIPOPOLYSACCHARIDE EXPORT SYSTEM PROTEIN LPTA"/>
    <property type="match status" value="1"/>
</dbReference>
<dbReference type="Gene3D" id="2.60.450.10">
    <property type="entry name" value="Lipopolysaccharide (LPS) transport protein A like domain"/>
    <property type="match status" value="1"/>
</dbReference>
<dbReference type="GO" id="GO:0015920">
    <property type="term" value="P:lipopolysaccharide transport"/>
    <property type="evidence" value="ECO:0007669"/>
    <property type="project" value="InterPro"/>
</dbReference>
<feature type="domain" description="Organic solvent tolerance-like N-terminal" evidence="5">
    <location>
        <begin position="29"/>
        <end position="140"/>
    </location>
</feature>
<dbReference type="RefSeq" id="WP_009840689.1">
    <property type="nucleotide sequence ID" value="NZ_CH959302.1"/>
</dbReference>
<dbReference type="GO" id="GO:0030288">
    <property type="term" value="C:outer membrane-bounded periplasmic space"/>
    <property type="evidence" value="ECO:0007669"/>
    <property type="project" value="TreeGrafter"/>
</dbReference>
<dbReference type="STRING" id="87626.PTD2_17237"/>
<keyword evidence="7" id="KW-1185">Reference proteome</keyword>
<proteinExistence type="predicted"/>
<feature type="signal peptide" evidence="4">
    <location>
        <begin position="1"/>
        <end position="20"/>
    </location>
</feature>
<dbReference type="AlphaFoldDB" id="A4CF30"/>
<feature type="chain" id="PRO_5002667454" description="Organic solvent tolerance-like N-terminal domain-containing protein" evidence="4">
    <location>
        <begin position="21"/>
        <end position="166"/>
    </location>
</feature>
<comment type="caution">
    <text evidence="6">The sequence shown here is derived from an EMBL/GenBank/DDBJ whole genome shotgun (WGS) entry which is preliminary data.</text>
</comment>
<dbReference type="GO" id="GO:0017089">
    <property type="term" value="F:glycolipid transfer activity"/>
    <property type="evidence" value="ECO:0007669"/>
    <property type="project" value="TreeGrafter"/>
</dbReference>
<gene>
    <name evidence="6" type="ORF">PTD2_17237</name>
</gene>
<dbReference type="EMBL" id="AAOH01000010">
    <property type="protein sequence ID" value="EAR26705.1"/>
    <property type="molecule type" value="Genomic_DNA"/>
</dbReference>
<dbReference type="InterPro" id="IPR052037">
    <property type="entry name" value="LPS_export_LptA"/>
</dbReference>
<keyword evidence="3" id="KW-0574">Periplasm</keyword>
<dbReference type="InterPro" id="IPR014340">
    <property type="entry name" value="LptA"/>
</dbReference>
<dbReference type="eggNOG" id="COG1934">
    <property type="taxonomic scope" value="Bacteria"/>
</dbReference>